<gene>
    <name evidence="2" type="ORF">ACFSFX_12825</name>
</gene>
<dbReference type="EMBL" id="JBHUGA010000054">
    <property type="protein sequence ID" value="MFD1847475.1"/>
    <property type="molecule type" value="Genomic_DNA"/>
</dbReference>
<organism evidence="2 3">
    <name type="scientific">Arthrobacter flavus</name>
    <dbReference type="NCBI Taxonomy" id="95172"/>
    <lineage>
        <taxon>Bacteria</taxon>
        <taxon>Bacillati</taxon>
        <taxon>Actinomycetota</taxon>
        <taxon>Actinomycetes</taxon>
        <taxon>Micrococcales</taxon>
        <taxon>Micrococcaceae</taxon>
        <taxon>Arthrobacter</taxon>
    </lineage>
</organism>
<keyword evidence="3" id="KW-1185">Reference proteome</keyword>
<feature type="transmembrane region" description="Helical" evidence="1">
    <location>
        <begin position="12"/>
        <end position="32"/>
    </location>
</feature>
<accession>A0ABW4Q9R4</accession>
<keyword evidence="1" id="KW-0472">Membrane</keyword>
<sequence>MTTKSLKVLHLLCSSLLVIGFLGIGIGSWALMNDSGEGGANIGAGILMLFGYATGALGLVFGAAALITYGVMRRQRQLHI</sequence>
<evidence type="ECO:0000313" key="3">
    <source>
        <dbReference type="Proteomes" id="UP001597307"/>
    </source>
</evidence>
<dbReference type="RefSeq" id="WP_343881138.1">
    <property type="nucleotide sequence ID" value="NZ_BAAAIJ010000054.1"/>
</dbReference>
<feature type="transmembrane region" description="Helical" evidence="1">
    <location>
        <begin position="44"/>
        <end position="71"/>
    </location>
</feature>
<evidence type="ECO:0000313" key="2">
    <source>
        <dbReference type="EMBL" id="MFD1847475.1"/>
    </source>
</evidence>
<evidence type="ECO:0000256" key="1">
    <source>
        <dbReference type="SAM" id="Phobius"/>
    </source>
</evidence>
<proteinExistence type="predicted"/>
<dbReference type="Proteomes" id="UP001597307">
    <property type="component" value="Unassembled WGS sequence"/>
</dbReference>
<name>A0ABW4Q9R4_9MICC</name>
<protein>
    <submittedName>
        <fullName evidence="2">Uncharacterized protein</fullName>
    </submittedName>
</protein>
<keyword evidence="1" id="KW-0812">Transmembrane</keyword>
<keyword evidence="1" id="KW-1133">Transmembrane helix</keyword>
<reference evidence="3" key="1">
    <citation type="journal article" date="2019" name="Int. J. Syst. Evol. Microbiol.">
        <title>The Global Catalogue of Microorganisms (GCM) 10K type strain sequencing project: providing services to taxonomists for standard genome sequencing and annotation.</title>
        <authorList>
            <consortium name="The Broad Institute Genomics Platform"/>
            <consortium name="The Broad Institute Genome Sequencing Center for Infectious Disease"/>
            <person name="Wu L."/>
            <person name="Ma J."/>
        </authorList>
    </citation>
    <scope>NUCLEOTIDE SEQUENCE [LARGE SCALE GENOMIC DNA]</scope>
    <source>
        <strain evidence="3">JCM 11496</strain>
    </source>
</reference>
<comment type="caution">
    <text evidence="2">The sequence shown here is derived from an EMBL/GenBank/DDBJ whole genome shotgun (WGS) entry which is preliminary data.</text>
</comment>